<dbReference type="RefSeq" id="WP_050725459.1">
    <property type="nucleotide sequence ID" value="NZ_CP012332.1"/>
</dbReference>
<dbReference type="NCBIfam" id="NF005449">
    <property type="entry name" value="PRK07041.1"/>
    <property type="match status" value="1"/>
</dbReference>
<keyword evidence="2" id="KW-0560">Oxidoreductase</keyword>
<dbReference type="OrthoDB" id="5363038at2"/>
<keyword evidence="4" id="KW-1185">Reference proteome</keyword>
<reference evidence="3 4" key="1">
    <citation type="submission" date="2015-08" db="EMBL/GenBank/DDBJ databases">
        <authorList>
            <person name="Babu N.S."/>
            <person name="Beckwith C.J."/>
            <person name="Beseler K.G."/>
            <person name="Brison A."/>
            <person name="Carone J.V."/>
            <person name="Caskin T.P."/>
            <person name="Diamond M."/>
            <person name="Durham M.E."/>
            <person name="Foxe J.M."/>
            <person name="Go M."/>
            <person name="Henderson B.A."/>
            <person name="Jones I.B."/>
            <person name="McGettigan J.A."/>
            <person name="Micheletti S.J."/>
            <person name="Nasrallah M.E."/>
            <person name="Ortiz D."/>
            <person name="Piller C.R."/>
            <person name="Privatt S.R."/>
            <person name="Schneider S.L."/>
            <person name="Sharp S."/>
            <person name="Smith T.C."/>
            <person name="Stanton J.D."/>
            <person name="Ullery H.E."/>
            <person name="Wilson R.J."/>
            <person name="Serrano M.G."/>
            <person name="Buck G."/>
            <person name="Lee V."/>
            <person name="Wang Y."/>
            <person name="Carvalho R."/>
            <person name="Voegtly L."/>
            <person name="Shi R."/>
            <person name="Duckworth R."/>
            <person name="Johnson A."/>
            <person name="Loviza R."/>
            <person name="Walstead R."/>
            <person name="Shah Z."/>
            <person name="Kiflezghi M."/>
            <person name="Wade K."/>
            <person name="Ball S.L."/>
            <person name="Bradley K.W."/>
            <person name="Asai D.J."/>
            <person name="Bowman C.A."/>
            <person name="Russell D.A."/>
            <person name="Pope W.H."/>
            <person name="Jacobs-Sera D."/>
            <person name="Hendrix R.W."/>
            <person name="Hatfull G.F."/>
        </authorList>
    </citation>
    <scope>NUCLEOTIDE SEQUENCE [LARGE SCALE GENOMIC DNA]</scope>
    <source>
        <strain evidence="3 4">DSM 27710</strain>
    </source>
</reference>
<evidence type="ECO:0000313" key="3">
    <source>
        <dbReference type="EMBL" id="AKU91100.1"/>
    </source>
</evidence>
<dbReference type="CDD" id="cd11731">
    <property type="entry name" value="Lin1944_like_SDR_c"/>
    <property type="match status" value="1"/>
</dbReference>
<dbReference type="Gene3D" id="3.40.50.720">
    <property type="entry name" value="NAD(P)-binding Rossmann-like Domain"/>
    <property type="match status" value="1"/>
</dbReference>
<accession>A0A0K1PC56</accession>
<dbReference type="Pfam" id="PF13561">
    <property type="entry name" value="adh_short_C2"/>
    <property type="match status" value="1"/>
</dbReference>
<comment type="similarity">
    <text evidence="1">Belongs to the short-chain dehydrogenases/reductases (SDR) family.</text>
</comment>
<dbReference type="KEGG" id="vin:AKJ08_1487"/>
<dbReference type="InterPro" id="IPR051122">
    <property type="entry name" value="SDR_DHRS6-like"/>
</dbReference>
<dbReference type="PRINTS" id="PR00081">
    <property type="entry name" value="GDHRDH"/>
</dbReference>
<dbReference type="SUPFAM" id="SSF51735">
    <property type="entry name" value="NAD(P)-binding Rossmann-fold domains"/>
    <property type="match status" value="1"/>
</dbReference>
<dbReference type="PANTHER" id="PTHR43477:SF1">
    <property type="entry name" value="DIHYDROANTICAPSIN 7-DEHYDROGENASE"/>
    <property type="match status" value="1"/>
</dbReference>
<evidence type="ECO:0000256" key="1">
    <source>
        <dbReference type="ARBA" id="ARBA00006484"/>
    </source>
</evidence>
<proteinExistence type="inferred from homology"/>
<name>A0A0K1PC56_9BACT</name>
<sequence>MSLAGKKVVVVGGSSGIGLEIARQAIAQGASAVVASRSARRLSAAVADLGERAQAAQVDLSDEASVRTLFQGIGAFDHLVLTAADLAYGPLLQLDLAAARRTIDTKVWGYLCAARHGAPHLRRDGSITLFSGLAAHKPTVGAAMVATVNGAVEALGRALAVELAPLRVNVVCPGVVETPAWSGMPEEQRKRFFSATAQSLPARCIGAPTDLAEAALFVMQNRFTTGSLVHVDGGARLG</sequence>
<dbReference type="InterPro" id="IPR036291">
    <property type="entry name" value="NAD(P)-bd_dom_sf"/>
</dbReference>
<evidence type="ECO:0000313" key="4">
    <source>
        <dbReference type="Proteomes" id="UP000055590"/>
    </source>
</evidence>
<dbReference type="Proteomes" id="UP000055590">
    <property type="component" value="Chromosome"/>
</dbReference>
<dbReference type="InterPro" id="IPR002347">
    <property type="entry name" value="SDR_fam"/>
</dbReference>
<dbReference type="AlphaFoldDB" id="A0A0K1PC56"/>
<protein>
    <submittedName>
        <fullName evidence="3">Short chain dehydrogenase</fullName>
    </submittedName>
</protein>
<dbReference type="PANTHER" id="PTHR43477">
    <property type="entry name" value="DIHYDROANTICAPSIN 7-DEHYDROGENASE"/>
    <property type="match status" value="1"/>
</dbReference>
<evidence type="ECO:0000256" key="2">
    <source>
        <dbReference type="ARBA" id="ARBA00023002"/>
    </source>
</evidence>
<dbReference type="STRING" id="1391653.AKJ08_1487"/>
<dbReference type="GO" id="GO:0016491">
    <property type="term" value="F:oxidoreductase activity"/>
    <property type="evidence" value="ECO:0007669"/>
    <property type="project" value="UniProtKB-KW"/>
</dbReference>
<gene>
    <name evidence="3" type="ORF">AKJ08_1487</name>
</gene>
<organism evidence="3 4">
    <name type="scientific">Vulgatibacter incomptus</name>
    <dbReference type="NCBI Taxonomy" id="1391653"/>
    <lineage>
        <taxon>Bacteria</taxon>
        <taxon>Pseudomonadati</taxon>
        <taxon>Myxococcota</taxon>
        <taxon>Myxococcia</taxon>
        <taxon>Myxococcales</taxon>
        <taxon>Cystobacterineae</taxon>
        <taxon>Vulgatibacteraceae</taxon>
        <taxon>Vulgatibacter</taxon>
    </lineage>
</organism>
<dbReference type="EMBL" id="CP012332">
    <property type="protein sequence ID" value="AKU91100.1"/>
    <property type="molecule type" value="Genomic_DNA"/>
</dbReference>